<feature type="transmembrane region" description="Helical" evidence="1">
    <location>
        <begin position="239"/>
        <end position="263"/>
    </location>
</feature>
<name>A0AA88Z6M6_BURCE</name>
<dbReference type="AlphaFoldDB" id="A0AA88Z6M6"/>
<keyword evidence="1" id="KW-0812">Transmembrane</keyword>
<evidence type="ECO:0000313" key="3">
    <source>
        <dbReference type="Proteomes" id="UP000029575"/>
    </source>
</evidence>
<proteinExistence type="predicted"/>
<dbReference type="EMBL" id="JPGD01000005">
    <property type="protein sequence ID" value="KGC03818.1"/>
    <property type="molecule type" value="Genomic_DNA"/>
</dbReference>
<accession>A0AA88Z6M6</accession>
<evidence type="ECO:0000256" key="1">
    <source>
        <dbReference type="SAM" id="Phobius"/>
    </source>
</evidence>
<feature type="transmembrane region" description="Helical" evidence="1">
    <location>
        <begin position="209"/>
        <end position="233"/>
    </location>
</feature>
<gene>
    <name evidence="2" type="ORF">DM43_3869</name>
</gene>
<protein>
    <submittedName>
        <fullName evidence="2">Membrane protein</fullName>
    </submittedName>
</protein>
<feature type="transmembrane region" description="Helical" evidence="1">
    <location>
        <begin position="275"/>
        <end position="297"/>
    </location>
</feature>
<feature type="transmembrane region" description="Helical" evidence="1">
    <location>
        <begin position="49"/>
        <end position="69"/>
    </location>
</feature>
<keyword evidence="1" id="KW-0472">Membrane</keyword>
<evidence type="ECO:0000313" key="2">
    <source>
        <dbReference type="EMBL" id="KGC03818.1"/>
    </source>
</evidence>
<organism evidence="2 3">
    <name type="scientific">Burkholderia cepacia</name>
    <name type="common">Pseudomonas cepacia</name>
    <dbReference type="NCBI Taxonomy" id="292"/>
    <lineage>
        <taxon>Bacteria</taxon>
        <taxon>Pseudomonadati</taxon>
        <taxon>Pseudomonadota</taxon>
        <taxon>Betaproteobacteria</taxon>
        <taxon>Burkholderiales</taxon>
        <taxon>Burkholderiaceae</taxon>
        <taxon>Burkholderia</taxon>
        <taxon>Burkholderia cepacia complex</taxon>
    </lineage>
</organism>
<feature type="transmembrane region" description="Helical" evidence="1">
    <location>
        <begin position="167"/>
        <end position="188"/>
    </location>
</feature>
<keyword evidence="1" id="KW-1133">Transmembrane helix</keyword>
<dbReference type="RefSeq" id="WP_034207519.1">
    <property type="nucleotide sequence ID" value="NZ_KN150854.1"/>
</dbReference>
<comment type="caution">
    <text evidence="2">The sequence shown here is derived from an EMBL/GenBank/DDBJ whole genome shotgun (WGS) entry which is preliminary data.</text>
</comment>
<feature type="transmembrane region" description="Helical" evidence="1">
    <location>
        <begin position="139"/>
        <end position="161"/>
    </location>
</feature>
<sequence length="417" mass="45455">MSADGGNPKDVNDKADAANNQGGTDWEDFRQFYKNYVSALGVLKDTLDVLWKLAPIGLVMPAMLIWAYLKKIGWPQLFPEAVVSVPGLVVMIVASCLLTLLLAIQFGIPSIISVSAVGAYEEQNKIAKAAKSGSVRKPLALLFLGSPLAWLLVFGVLSLVWDLSAGWCFSLGMAGMAIFELSIVWWNWKVLSDPGKSGWISKLVQFIKVAFAPTIAAISVLPSLVVCLGIFAGEDLSGWRAFGVFAGCVFYSVIGVLPGMVYLLDKLSDKKPFDIFKTTIFIGALVFYSVWMVALTLGPVTSTVLRSIGAIDETRYVYQVLKPDLVTGLQGAGFRVYTAAPSVYSKEQSYFVDSYVRFNFANVLLLCRDPLAFGKADGASMSTSDAQKRLLIWRAGGYFCVKAHTDDVRLLRSRTKA</sequence>
<dbReference type="Proteomes" id="UP000029575">
    <property type="component" value="Unassembled WGS sequence"/>
</dbReference>
<feature type="transmembrane region" description="Helical" evidence="1">
    <location>
        <begin position="89"/>
        <end position="118"/>
    </location>
</feature>
<reference evidence="2 3" key="1">
    <citation type="submission" date="2014-06" db="EMBL/GenBank/DDBJ databases">
        <authorList>
            <person name="Bishop-Lilly K.A."/>
            <person name="Broomall S.M."/>
            <person name="Chain P.S."/>
            <person name="Chertkov O."/>
            <person name="Coyne S.R."/>
            <person name="Daligault H.E."/>
            <person name="Davenport K.W."/>
            <person name="Erkkila T."/>
            <person name="Frey K.G."/>
            <person name="Gibbons H.S."/>
            <person name="Gu W."/>
            <person name="Jaissle J."/>
            <person name="Johnson S.L."/>
            <person name="Koroleva G.I."/>
            <person name="Ladner J.T."/>
            <person name="Lo C.-C."/>
            <person name="Minogue T.D."/>
            <person name="Munk C."/>
            <person name="Palacios G.F."/>
            <person name="Redden C.L."/>
            <person name="Rosenzweig C.N."/>
            <person name="Scholz M.B."/>
            <person name="Teshima H."/>
            <person name="Xu Y."/>
        </authorList>
    </citation>
    <scope>NUCLEOTIDE SEQUENCE [LARGE SCALE GENOMIC DNA]</scope>
    <source>
        <strain evidence="2 3">DWS 37UF10B-2</strain>
    </source>
</reference>